<evidence type="ECO:0000313" key="2">
    <source>
        <dbReference type="EMBL" id="ACZ00729.1"/>
    </source>
</evidence>
<dbReference type="HOGENOM" id="CLU_908876_0_0_0"/>
<dbReference type="OrthoDB" id="95544at2"/>
<dbReference type="GeneID" id="29673698"/>
<accession>D1AWQ3</accession>
<name>D1AWQ3_STRM9</name>
<gene>
    <name evidence="2" type="ordered locus">Smon_0244</name>
</gene>
<evidence type="ECO:0000256" key="1">
    <source>
        <dbReference type="SAM" id="Phobius"/>
    </source>
</evidence>
<feature type="transmembrane region" description="Helical" evidence="1">
    <location>
        <begin position="157"/>
        <end position="177"/>
    </location>
</feature>
<keyword evidence="3" id="KW-1185">Reference proteome</keyword>
<dbReference type="Proteomes" id="UP000002072">
    <property type="component" value="Chromosome"/>
</dbReference>
<protein>
    <submittedName>
        <fullName evidence="2">Uncharacterized protein</fullName>
    </submittedName>
</protein>
<proteinExistence type="predicted"/>
<keyword evidence="1" id="KW-1133">Transmembrane helix</keyword>
<dbReference type="STRING" id="519441.Smon_0244"/>
<organism evidence="2 3">
    <name type="scientific">Streptobacillus moniliformis (strain ATCC 14647 / DSM 12112 / NCTC 10651 / 9901)</name>
    <dbReference type="NCBI Taxonomy" id="519441"/>
    <lineage>
        <taxon>Bacteria</taxon>
        <taxon>Fusobacteriati</taxon>
        <taxon>Fusobacteriota</taxon>
        <taxon>Fusobacteriia</taxon>
        <taxon>Fusobacteriales</taxon>
        <taxon>Leptotrichiaceae</taxon>
        <taxon>Streptobacillus</taxon>
    </lineage>
</organism>
<sequence length="306" mass="36330">MLLVLDKIYIKLDDVEYVFSYDEIFLDILDGLEELNVSSDAEIYVILGMEIIGLEKRVDNGILRKIRNIFSDTYILKEVYTVFDIIEKNTIVLLKEFSIKISKNIEKIEFSLEDFEDGQDFSGYKLLKGNEELKDYIFSKDMNNVKKYNIIDTFFKIVPYSLLLIPLFIYVYFINVFDVKPLNSEISFLEEKIVDLKENEMKEMDFRESENTLLNFEGFKKMKKPFKKPFYMDIEFFLTSSKFGLSYTELLLFNDVWTIKGNVDNFKGLEDFEKSLKKYFGEYRVVELKDKNEGISFVYEITERKS</sequence>
<keyword evidence="1" id="KW-0812">Transmembrane</keyword>
<keyword evidence="1" id="KW-0472">Membrane</keyword>
<dbReference type="AlphaFoldDB" id="D1AWQ3"/>
<dbReference type="RefSeq" id="WP_012858287.1">
    <property type="nucleotide sequence ID" value="NC_013515.1"/>
</dbReference>
<dbReference type="KEGG" id="smf:Smon_0244"/>
<dbReference type="EMBL" id="CP001779">
    <property type="protein sequence ID" value="ACZ00729.1"/>
    <property type="molecule type" value="Genomic_DNA"/>
</dbReference>
<evidence type="ECO:0000313" key="3">
    <source>
        <dbReference type="Proteomes" id="UP000002072"/>
    </source>
</evidence>
<reference evidence="2 3" key="1">
    <citation type="journal article" date="2009" name="Stand. Genomic Sci.">
        <title>Complete genome sequence of Streptobacillus moniliformis type strain (9901T).</title>
        <authorList>
            <person name="Nolan M."/>
            <person name="Gronow S."/>
            <person name="Lapidus A."/>
            <person name="Ivanova N."/>
            <person name="Copeland A."/>
            <person name="Lucas S."/>
            <person name="Del Rio T.G."/>
            <person name="Chen F."/>
            <person name="Tice H."/>
            <person name="Pitluck S."/>
            <person name="Cheng J.F."/>
            <person name="Sims D."/>
            <person name="Meincke L."/>
            <person name="Bruce D."/>
            <person name="Goodwin L."/>
            <person name="Brettin T."/>
            <person name="Han C."/>
            <person name="Detter J.C."/>
            <person name="Ovchinikova G."/>
            <person name="Pati A."/>
            <person name="Mavromatis K."/>
            <person name="Mikhailova N."/>
            <person name="Chen A."/>
            <person name="Palaniappan K."/>
            <person name="Land M."/>
            <person name="Hauser L."/>
            <person name="Chang Y.J."/>
            <person name="Jeffries C.D."/>
            <person name="Rohde M."/>
            <person name="Sproer C."/>
            <person name="Goker M."/>
            <person name="Bristow J."/>
            <person name="Eisen J.A."/>
            <person name="Markowitz V."/>
            <person name="Hugenholtz P."/>
            <person name="Kyrpides N.C."/>
            <person name="Klenk H.P."/>
            <person name="Chain P."/>
        </authorList>
    </citation>
    <scope>NUCLEOTIDE SEQUENCE [LARGE SCALE GENOMIC DNA]</scope>
    <source>
        <strain evidence="3">ATCC 14647 / DSM 12112 / NCTC 10651 / 9901</strain>
    </source>
</reference>